<dbReference type="Proteomes" id="UP000280792">
    <property type="component" value="Unassembled WGS sequence"/>
</dbReference>
<keyword evidence="1" id="KW-0732">Signal</keyword>
<reference evidence="2 3" key="2">
    <citation type="submission" date="2018-12" db="EMBL/GenBank/DDBJ databases">
        <title>Simiduia agarivorans gen. nov., sp. nov., a marine, agarolytic bacterium isolated from shallow coastal water from Keelung, Taiwan.</title>
        <authorList>
            <person name="Shieh W.Y."/>
        </authorList>
    </citation>
    <scope>NUCLEOTIDE SEQUENCE [LARGE SCALE GENOMIC DNA]</scope>
    <source>
        <strain evidence="2 3">GTF-13</strain>
    </source>
</reference>
<evidence type="ECO:0000313" key="2">
    <source>
        <dbReference type="EMBL" id="RRJ83768.1"/>
    </source>
</evidence>
<organism evidence="2 3">
    <name type="scientific">Aestuariirhabdus litorea</name>
    <dbReference type="NCBI Taxonomy" id="2528527"/>
    <lineage>
        <taxon>Bacteria</taxon>
        <taxon>Pseudomonadati</taxon>
        <taxon>Pseudomonadota</taxon>
        <taxon>Gammaproteobacteria</taxon>
        <taxon>Oceanospirillales</taxon>
        <taxon>Aestuariirhabdaceae</taxon>
        <taxon>Aestuariirhabdus</taxon>
    </lineage>
</organism>
<sequence>MKWWLGVIFSLMAGLAQALDAGEPLQRASKAYLAQGADAFIPALLEGSPMEGEAGVLAQSQSLHQVESFYGAYQGFDVIYEKPLTARVRLVYYIMNYENSPLFAVATYYRRASGEIVTHFNFNTKMWDVLPSDVVFR</sequence>
<feature type="chain" id="PRO_5018129381" description="DUF3887 domain-containing protein" evidence="1">
    <location>
        <begin position="19"/>
        <end position="137"/>
    </location>
</feature>
<evidence type="ECO:0000256" key="1">
    <source>
        <dbReference type="SAM" id="SignalP"/>
    </source>
</evidence>
<dbReference type="AlphaFoldDB" id="A0A3P3VPC5"/>
<reference evidence="2 3" key="1">
    <citation type="submission" date="2018-08" db="EMBL/GenBank/DDBJ databases">
        <authorList>
            <person name="Khan S.A."/>
        </authorList>
    </citation>
    <scope>NUCLEOTIDE SEQUENCE [LARGE SCALE GENOMIC DNA]</scope>
    <source>
        <strain evidence="2 3">GTF-13</strain>
    </source>
</reference>
<dbReference type="RefSeq" id="WP_125014054.1">
    <property type="nucleotide sequence ID" value="NZ_QWEZ01000001.1"/>
</dbReference>
<keyword evidence="3" id="KW-1185">Reference proteome</keyword>
<accession>A0A3P3VPC5</accession>
<gene>
    <name evidence="2" type="ORF">D0544_01205</name>
</gene>
<evidence type="ECO:0000313" key="3">
    <source>
        <dbReference type="Proteomes" id="UP000280792"/>
    </source>
</evidence>
<protein>
    <recommendedName>
        <fullName evidence="4">DUF3887 domain-containing protein</fullName>
    </recommendedName>
</protein>
<dbReference type="EMBL" id="QWEZ01000001">
    <property type="protein sequence ID" value="RRJ83768.1"/>
    <property type="molecule type" value="Genomic_DNA"/>
</dbReference>
<name>A0A3P3VPC5_9GAMM</name>
<proteinExistence type="predicted"/>
<evidence type="ECO:0008006" key="4">
    <source>
        <dbReference type="Google" id="ProtNLM"/>
    </source>
</evidence>
<comment type="caution">
    <text evidence="2">The sequence shown here is derived from an EMBL/GenBank/DDBJ whole genome shotgun (WGS) entry which is preliminary data.</text>
</comment>
<feature type="signal peptide" evidence="1">
    <location>
        <begin position="1"/>
        <end position="18"/>
    </location>
</feature>